<dbReference type="RefSeq" id="WP_379911615.1">
    <property type="nucleotide sequence ID" value="NZ_JBHSWE010000001.1"/>
</dbReference>
<gene>
    <name evidence="2" type="ORF">ACFQDL_26490</name>
</gene>
<name>A0ABW2A773_9GAMM</name>
<dbReference type="EMBL" id="JBHSWE010000001">
    <property type="protein sequence ID" value="MFC6673240.1"/>
    <property type="molecule type" value="Genomic_DNA"/>
</dbReference>
<dbReference type="InterPro" id="IPR053864">
    <property type="entry name" value="DUF6933"/>
</dbReference>
<reference evidence="3" key="1">
    <citation type="journal article" date="2019" name="Int. J. Syst. Evol. Microbiol.">
        <title>The Global Catalogue of Microorganisms (GCM) 10K type strain sequencing project: providing services to taxonomists for standard genome sequencing and annotation.</title>
        <authorList>
            <consortium name="The Broad Institute Genomics Platform"/>
            <consortium name="The Broad Institute Genome Sequencing Center for Infectious Disease"/>
            <person name="Wu L."/>
            <person name="Ma J."/>
        </authorList>
    </citation>
    <scope>NUCLEOTIDE SEQUENCE [LARGE SCALE GENOMIC DNA]</scope>
    <source>
        <strain evidence="3">NBRC 111756</strain>
    </source>
</reference>
<sequence>MAEFVRIHVTRKLADKLKKAGHLIVDGPARQDSLLDGWHANLVVIQRRNCMLFIHDQTRYAVALIGMTQKDLKQIDRWFDDMLVNSMMKLGYPSELVERTTRYLTPLAFDTQCDRSVQGTLRVAVQDLESFTWDGSDIMALGPYSLSAKLSERPSRIKGMKETECLWPHKEMLKLLEQLPA</sequence>
<accession>A0ABW2A773</accession>
<evidence type="ECO:0000259" key="1">
    <source>
        <dbReference type="Pfam" id="PF22016"/>
    </source>
</evidence>
<comment type="caution">
    <text evidence="2">The sequence shown here is derived from an EMBL/GenBank/DDBJ whole genome shotgun (WGS) entry which is preliminary data.</text>
</comment>
<evidence type="ECO:0000313" key="2">
    <source>
        <dbReference type="EMBL" id="MFC6673240.1"/>
    </source>
</evidence>
<evidence type="ECO:0000313" key="3">
    <source>
        <dbReference type="Proteomes" id="UP001596422"/>
    </source>
</evidence>
<organism evidence="2 3">
    <name type="scientific">Marinobacterium aestuariivivens</name>
    <dbReference type="NCBI Taxonomy" id="1698799"/>
    <lineage>
        <taxon>Bacteria</taxon>
        <taxon>Pseudomonadati</taxon>
        <taxon>Pseudomonadota</taxon>
        <taxon>Gammaproteobacteria</taxon>
        <taxon>Oceanospirillales</taxon>
        <taxon>Oceanospirillaceae</taxon>
        <taxon>Marinobacterium</taxon>
    </lineage>
</organism>
<protein>
    <submittedName>
        <fullName evidence="2">DUF6933 domain-containing protein</fullName>
    </submittedName>
</protein>
<proteinExistence type="predicted"/>
<dbReference type="Proteomes" id="UP001596422">
    <property type="component" value="Unassembled WGS sequence"/>
</dbReference>
<keyword evidence="3" id="KW-1185">Reference proteome</keyword>
<dbReference type="Pfam" id="PF22016">
    <property type="entry name" value="DUF6933"/>
    <property type="match status" value="1"/>
</dbReference>
<feature type="domain" description="DUF6933" evidence="1">
    <location>
        <begin position="7"/>
        <end position="170"/>
    </location>
</feature>